<evidence type="ECO:0000313" key="3">
    <source>
        <dbReference type="Proteomes" id="UP000785679"/>
    </source>
</evidence>
<feature type="compositionally biased region" description="Basic residues" evidence="1">
    <location>
        <begin position="35"/>
        <end position="53"/>
    </location>
</feature>
<name>A0A8J8N9N5_HALGN</name>
<protein>
    <submittedName>
        <fullName evidence="2">Uncharacterized protein</fullName>
    </submittedName>
</protein>
<gene>
    <name evidence="2" type="ORF">FGO68_gene14560</name>
</gene>
<organism evidence="2 3">
    <name type="scientific">Halteria grandinella</name>
    <dbReference type="NCBI Taxonomy" id="5974"/>
    <lineage>
        <taxon>Eukaryota</taxon>
        <taxon>Sar</taxon>
        <taxon>Alveolata</taxon>
        <taxon>Ciliophora</taxon>
        <taxon>Intramacronucleata</taxon>
        <taxon>Spirotrichea</taxon>
        <taxon>Stichotrichia</taxon>
        <taxon>Sporadotrichida</taxon>
        <taxon>Halteriidae</taxon>
        <taxon>Halteria</taxon>
    </lineage>
</organism>
<evidence type="ECO:0000256" key="1">
    <source>
        <dbReference type="SAM" id="MobiDB-lite"/>
    </source>
</evidence>
<proteinExistence type="predicted"/>
<comment type="caution">
    <text evidence="2">The sequence shown here is derived from an EMBL/GenBank/DDBJ whole genome shotgun (WGS) entry which is preliminary data.</text>
</comment>
<keyword evidence="3" id="KW-1185">Reference proteome</keyword>
<sequence>MIYQGCSSFNSQNSQFELWSSFHKQSLFNLETKVLKPRKKAKKKSHEKSRVKNRPQIEKRTPRSLALSQPSPC</sequence>
<feature type="region of interest" description="Disordered" evidence="1">
    <location>
        <begin position="33"/>
        <end position="73"/>
    </location>
</feature>
<accession>A0A8J8N9N5</accession>
<evidence type="ECO:0000313" key="2">
    <source>
        <dbReference type="EMBL" id="TNV70706.1"/>
    </source>
</evidence>
<dbReference type="EMBL" id="RRYP01033563">
    <property type="protein sequence ID" value="TNV70706.1"/>
    <property type="molecule type" value="Genomic_DNA"/>
</dbReference>
<reference evidence="2" key="1">
    <citation type="submission" date="2019-06" db="EMBL/GenBank/DDBJ databases">
        <authorList>
            <person name="Zheng W."/>
        </authorList>
    </citation>
    <scope>NUCLEOTIDE SEQUENCE</scope>
    <source>
        <strain evidence="2">QDHG01</strain>
    </source>
</reference>
<dbReference type="AlphaFoldDB" id="A0A8J8N9N5"/>
<dbReference type="Proteomes" id="UP000785679">
    <property type="component" value="Unassembled WGS sequence"/>
</dbReference>